<comment type="caution">
    <text evidence="2">The sequence shown here is derived from an EMBL/GenBank/DDBJ whole genome shotgun (WGS) entry which is preliminary data.</text>
</comment>
<sequence>MLPVSRRNFSTRRTQEPTFPTGLCVHHCRTTDGAGVQGPPEPQPQKTQRLRCTPPEEAGPTGTRSLARSGGAGADEDNARENKGGGGSPRPDTRQARPKHGGMASNSIFDSFSSYPSGLLRVSHAVF</sequence>
<gene>
    <name evidence="2" type="ORF">SKAU_G00089500</name>
</gene>
<feature type="compositionally biased region" description="Polar residues" evidence="1">
    <location>
        <begin position="7"/>
        <end position="18"/>
    </location>
</feature>
<reference evidence="2" key="1">
    <citation type="journal article" date="2023" name="Science">
        <title>Genome structures resolve the early diversification of teleost fishes.</title>
        <authorList>
            <person name="Parey E."/>
            <person name="Louis A."/>
            <person name="Montfort J."/>
            <person name="Bouchez O."/>
            <person name="Roques C."/>
            <person name="Iampietro C."/>
            <person name="Lluch J."/>
            <person name="Castinel A."/>
            <person name="Donnadieu C."/>
            <person name="Desvignes T."/>
            <person name="Floi Bucao C."/>
            <person name="Jouanno E."/>
            <person name="Wen M."/>
            <person name="Mejri S."/>
            <person name="Dirks R."/>
            <person name="Jansen H."/>
            <person name="Henkel C."/>
            <person name="Chen W.J."/>
            <person name="Zahm M."/>
            <person name="Cabau C."/>
            <person name="Klopp C."/>
            <person name="Thompson A.W."/>
            <person name="Robinson-Rechavi M."/>
            <person name="Braasch I."/>
            <person name="Lecointre G."/>
            <person name="Bobe J."/>
            <person name="Postlethwait J.H."/>
            <person name="Berthelot C."/>
            <person name="Roest Crollius H."/>
            <person name="Guiguen Y."/>
        </authorList>
    </citation>
    <scope>NUCLEOTIDE SEQUENCE</scope>
    <source>
        <strain evidence="2">WJC10195</strain>
    </source>
</reference>
<accession>A0A9Q1FWJ5</accession>
<feature type="region of interest" description="Disordered" evidence="1">
    <location>
        <begin position="1"/>
        <end position="115"/>
    </location>
</feature>
<dbReference type="AlphaFoldDB" id="A0A9Q1FWJ5"/>
<proteinExistence type="predicted"/>
<dbReference type="Proteomes" id="UP001152622">
    <property type="component" value="Chromosome 3"/>
</dbReference>
<feature type="compositionally biased region" description="Polar residues" evidence="1">
    <location>
        <begin position="104"/>
        <end position="115"/>
    </location>
</feature>
<evidence type="ECO:0000313" key="3">
    <source>
        <dbReference type="Proteomes" id="UP001152622"/>
    </source>
</evidence>
<protein>
    <submittedName>
        <fullName evidence="2">Uncharacterized protein</fullName>
    </submittedName>
</protein>
<keyword evidence="3" id="KW-1185">Reference proteome</keyword>
<evidence type="ECO:0000313" key="2">
    <source>
        <dbReference type="EMBL" id="KAJ8368922.1"/>
    </source>
</evidence>
<name>A0A9Q1FWJ5_SYNKA</name>
<organism evidence="2 3">
    <name type="scientific">Synaphobranchus kaupii</name>
    <name type="common">Kaup's arrowtooth eel</name>
    <dbReference type="NCBI Taxonomy" id="118154"/>
    <lineage>
        <taxon>Eukaryota</taxon>
        <taxon>Metazoa</taxon>
        <taxon>Chordata</taxon>
        <taxon>Craniata</taxon>
        <taxon>Vertebrata</taxon>
        <taxon>Euteleostomi</taxon>
        <taxon>Actinopterygii</taxon>
        <taxon>Neopterygii</taxon>
        <taxon>Teleostei</taxon>
        <taxon>Anguilliformes</taxon>
        <taxon>Synaphobranchidae</taxon>
        <taxon>Synaphobranchus</taxon>
    </lineage>
</organism>
<evidence type="ECO:0000256" key="1">
    <source>
        <dbReference type="SAM" id="MobiDB-lite"/>
    </source>
</evidence>
<dbReference type="EMBL" id="JAINUF010000003">
    <property type="protein sequence ID" value="KAJ8368922.1"/>
    <property type="molecule type" value="Genomic_DNA"/>
</dbReference>